<protein>
    <submittedName>
        <fullName evidence="2">T9SS C-terminal target domain-containing protein</fullName>
    </submittedName>
</protein>
<evidence type="ECO:0000313" key="3">
    <source>
        <dbReference type="Proteomes" id="UP000289455"/>
    </source>
</evidence>
<evidence type="ECO:0000256" key="1">
    <source>
        <dbReference type="SAM" id="SignalP"/>
    </source>
</evidence>
<organism evidence="2 3">
    <name type="scientific">Aquirufa rosea</name>
    <dbReference type="NCBI Taxonomy" id="2509241"/>
    <lineage>
        <taxon>Bacteria</taxon>
        <taxon>Pseudomonadati</taxon>
        <taxon>Bacteroidota</taxon>
        <taxon>Cytophagia</taxon>
        <taxon>Cytophagales</taxon>
        <taxon>Flectobacillaceae</taxon>
        <taxon>Aquirufa</taxon>
    </lineage>
</organism>
<keyword evidence="3" id="KW-1185">Reference proteome</keyword>
<sequence length="443" mass="46893">MQQLRVIFACLLTAAIGLSACTKNDSEVEITVPAPSNRKVVEVSGKITANTTWKESEKYLLKGFVYVESGATLTVEPGTIILGDKITKGTLIVKPGGKIIARGTAAKPIVFTSAQAKGSRNYGDWGGLILLGNARVNKSPATIEGENVSTFGGSNDSDNSGVLKYVRIEFAGIAFETDKEINGLTLGGVGAGTEIDYVQVSYNGDDAFEWFGGNVNAKHLVSYRNLDDDFDTDWGYSGNVQYALSIRDPQVADQCSCSDSNAFESDNDAAGSDATPQTSAKFANVSAFIADGTVDKKYRSAMRIRRNSAISVINSLFVGGWVAKGGLELEGTASQNNFVAGKNILAGLVVTGMLNPIVTGDQTMLKDASRKNQFGVAAETLGLTAGYNRLQGKPSLVLTSSSKLLGAGVSLPTGFEANTNIGAFGTTDWTEGWTNWDPQNTDY</sequence>
<feature type="chain" id="PRO_5020640171" evidence="1">
    <location>
        <begin position="21"/>
        <end position="443"/>
    </location>
</feature>
<dbReference type="AlphaFoldDB" id="A0A4Q1BXH8"/>
<feature type="signal peptide" evidence="1">
    <location>
        <begin position="1"/>
        <end position="20"/>
    </location>
</feature>
<dbReference type="PANTHER" id="PTHR41339:SF1">
    <property type="entry name" value="SECRETED PROTEIN"/>
    <property type="match status" value="1"/>
</dbReference>
<reference evidence="2 3" key="1">
    <citation type="submission" date="2019-01" db="EMBL/GenBank/DDBJ databases">
        <title>Cytophagaceae bacterium strain CAR-16.</title>
        <authorList>
            <person name="Chen W.-M."/>
        </authorList>
    </citation>
    <scope>NUCLEOTIDE SEQUENCE [LARGE SCALE GENOMIC DNA]</scope>
    <source>
        <strain evidence="2 3">CAR-16</strain>
    </source>
</reference>
<dbReference type="PROSITE" id="PS51257">
    <property type="entry name" value="PROKAR_LIPOPROTEIN"/>
    <property type="match status" value="1"/>
</dbReference>
<dbReference type="Proteomes" id="UP000289455">
    <property type="component" value="Unassembled WGS sequence"/>
</dbReference>
<evidence type="ECO:0000313" key="2">
    <source>
        <dbReference type="EMBL" id="RXK46799.1"/>
    </source>
</evidence>
<dbReference type="OrthoDB" id="1521716at2"/>
<keyword evidence="1" id="KW-0732">Signal</keyword>
<name>A0A4Q1BXH8_9BACT</name>
<dbReference type="RefSeq" id="WP_129027911.1">
    <property type="nucleotide sequence ID" value="NZ_SDHY01000008.1"/>
</dbReference>
<proteinExistence type="predicted"/>
<dbReference type="EMBL" id="SDHY01000008">
    <property type="protein sequence ID" value="RXK46799.1"/>
    <property type="molecule type" value="Genomic_DNA"/>
</dbReference>
<dbReference type="PANTHER" id="PTHR41339">
    <property type="entry name" value="LIPL48"/>
    <property type="match status" value="1"/>
</dbReference>
<accession>A0A4Q1BXH8</accession>
<gene>
    <name evidence="2" type="ORF">ESB04_11575</name>
</gene>
<comment type="caution">
    <text evidence="2">The sequence shown here is derived from an EMBL/GenBank/DDBJ whole genome shotgun (WGS) entry which is preliminary data.</text>
</comment>